<feature type="transmembrane region" description="Helical" evidence="13">
    <location>
        <begin position="6"/>
        <end position="25"/>
    </location>
</feature>
<dbReference type="PANTHER" id="PTHR24286:SF199">
    <property type="entry name" value="CYTOCHROME P450 88D6"/>
    <property type="match status" value="1"/>
</dbReference>
<comment type="cofactor">
    <cofactor evidence="1 11">
        <name>heme</name>
        <dbReference type="ChEBI" id="CHEBI:30413"/>
    </cofactor>
</comment>
<keyword evidence="5 13" id="KW-0812">Transmembrane</keyword>
<evidence type="ECO:0000256" key="4">
    <source>
        <dbReference type="ARBA" id="ARBA00022617"/>
    </source>
</evidence>
<comment type="similarity">
    <text evidence="3 12">Belongs to the cytochrome P450 family.</text>
</comment>
<evidence type="ECO:0000256" key="3">
    <source>
        <dbReference type="ARBA" id="ARBA00010617"/>
    </source>
</evidence>
<dbReference type="PANTHER" id="PTHR24286">
    <property type="entry name" value="CYTOCHROME P450 26"/>
    <property type="match status" value="1"/>
</dbReference>
<keyword evidence="6 11" id="KW-0479">Metal-binding</keyword>
<dbReference type="PRINTS" id="PR00463">
    <property type="entry name" value="EP450I"/>
</dbReference>
<evidence type="ECO:0000256" key="1">
    <source>
        <dbReference type="ARBA" id="ARBA00001971"/>
    </source>
</evidence>
<keyword evidence="9 11" id="KW-0408">Iron</keyword>
<keyword evidence="12" id="KW-0503">Monooxygenase</keyword>
<keyword evidence="10 13" id="KW-0472">Membrane</keyword>
<evidence type="ECO:0000256" key="2">
    <source>
        <dbReference type="ARBA" id="ARBA00004167"/>
    </source>
</evidence>
<dbReference type="InterPro" id="IPR001128">
    <property type="entry name" value="Cyt_P450"/>
</dbReference>
<dbReference type="PRINTS" id="PR00385">
    <property type="entry name" value="P450"/>
</dbReference>
<dbReference type="InterPro" id="IPR017972">
    <property type="entry name" value="Cyt_P450_CS"/>
</dbReference>
<keyword evidence="8 12" id="KW-0560">Oxidoreductase</keyword>
<dbReference type="Proteomes" id="UP001634007">
    <property type="component" value="Unassembled WGS sequence"/>
</dbReference>
<dbReference type="GO" id="GO:0046872">
    <property type="term" value="F:metal ion binding"/>
    <property type="evidence" value="ECO:0007669"/>
    <property type="project" value="UniProtKB-KW"/>
</dbReference>
<evidence type="ECO:0000256" key="11">
    <source>
        <dbReference type="PIRSR" id="PIRSR602401-1"/>
    </source>
</evidence>
<keyword evidence="4 11" id="KW-0349">Heme</keyword>
<name>A0ABD3KYK5_EUCGL</name>
<dbReference type="EMBL" id="JBJKBG010000004">
    <property type="protein sequence ID" value="KAL3743384.1"/>
    <property type="molecule type" value="Genomic_DNA"/>
</dbReference>
<evidence type="ECO:0000256" key="7">
    <source>
        <dbReference type="ARBA" id="ARBA00022989"/>
    </source>
</evidence>
<evidence type="ECO:0000256" key="6">
    <source>
        <dbReference type="ARBA" id="ARBA00022723"/>
    </source>
</evidence>
<proteinExistence type="inferred from homology"/>
<keyword evidence="7 13" id="KW-1133">Transmembrane helix</keyword>
<evidence type="ECO:0000256" key="10">
    <source>
        <dbReference type="ARBA" id="ARBA00023136"/>
    </source>
</evidence>
<dbReference type="Gene3D" id="1.10.630.10">
    <property type="entry name" value="Cytochrome P450"/>
    <property type="match status" value="1"/>
</dbReference>
<dbReference type="SUPFAM" id="SSF48264">
    <property type="entry name" value="Cytochrome P450"/>
    <property type="match status" value="1"/>
</dbReference>
<keyword evidence="15" id="KW-1185">Reference proteome</keyword>
<accession>A0ABD3KYK5</accession>
<protein>
    <submittedName>
        <fullName evidence="14">Uncharacterized protein</fullName>
    </submittedName>
</protein>
<evidence type="ECO:0000313" key="14">
    <source>
        <dbReference type="EMBL" id="KAL3743384.1"/>
    </source>
</evidence>
<dbReference type="GO" id="GO:0016020">
    <property type="term" value="C:membrane"/>
    <property type="evidence" value="ECO:0007669"/>
    <property type="project" value="UniProtKB-SubCell"/>
</dbReference>
<dbReference type="CDD" id="cd11043">
    <property type="entry name" value="CYP90-like"/>
    <property type="match status" value="1"/>
</dbReference>
<evidence type="ECO:0000256" key="9">
    <source>
        <dbReference type="ARBA" id="ARBA00023004"/>
    </source>
</evidence>
<evidence type="ECO:0000256" key="12">
    <source>
        <dbReference type="RuleBase" id="RU000461"/>
    </source>
</evidence>
<organism evidence="14 15">
    <name type="scientific">Eucalyptus globulus</name>
    <name type="common">Tasmanian blue gum</name>
    <dbReference type="NCBI Taxonomy" id="34317"/>
    <lineage>
        <taxon>Eukaryota</taxon>
        <taxon>Viridiplantae</taxon>
        <taxon>Streptophyta</taxon>
        <taxon>Embryophyta</taxon>
        <taxon>Tracheophyta</taxon>
        <taxon>Spermatophyta</taxon>
        <taxon>Magnoliopsida</taxon>
        <taxon>eudicotyledons</taxon>
        <taxon>Gunneridae</taxon>
        <taxon>Pentapetalae</taxon>
        <taxon>rosids</taxon>
        <taxon>malvids</taxon>
        <taxon>Myrtales</taxon>
        <taxon>Myrtaceae</taxon>
        <taxon>Myrtoideae</taxon>
        <taxon>Eucalypteae</taxon>
        <taxon>Eucalyptus</taxon>
    </lineage>
</organism>
<gene>
    <name evidence="14" type="ORF">ACJRO7_018651</name>
</gene>
<dbReference type="Pfam" id="PF00067">
    <property type="entry name" value="p450"/>
    <property type="match status" value="1"/>
</dbReference>
<dbReference type="GO" id="GO:0004497">
    <property type="term" value="F:monooxygenase activity"/>
    <property type="evidence" value="ECO:0007669"/>
    <property type="project" value="UniProtKB-KW"/>
</dbReference>
<sequence length="493" mass="56067">MEVLQVVSVAAAALVCGGGLIFGVVKRVNEWAYVSSLGRQRAALLPPGDMGWPLVGQMWAFFRAFKFGRPDSFLARFISRFGRTGIYKTFIFGSPSIIVCTPETCKRVLTDDQHFIPGYPKATSKLMGNRSFHGISPAEHKRLRRLTAAPINGLEALTLFVSKIEDILGPSMEKWTESGQPVALMTEMNKVTYMVITNILFGANVDYDMQKMESLFYDLAQGLISIPINFPGCTYHKALKARRELVKILRANLDERRRVKNKKERAIEEKDVLDLLMEVEDEDGEKLDEETIIDVSLMFLLAGHETSAHATMWAAIFLKEHPEILQKLKKEQEEIIRRRPPTQKGLTLKEMRQMNYLSMVVDETLRRGNLSFAVFREATADVDIDGYLVPRGWRVVVYLRAIHVDPENYSKPEEFNPSRWEQTVKAKAGTFLPFGGGSKLCPGMDLAKLEMSIFLHHFVLHYDMERLNPNSPMVYLPGPRPSDHCLVNFKRNH</sequence>
<dbReference type="AlphaFoldDB" id="A0ABD3KYK5"/>
<evidence type="ECO:0000313" key="15">
    <source>
        <dbReference type="Proteomes" id="UP001634007"/>
    </source>
</evidence>
<evidence type="ECO:0000256" key="13">
    <source>
        <dbReference type="SAM" id="Phobius"/>
    </source>
</evidence>
<evidence type="ECO:0000256" key="5">
    <source>
        <dbReference type="ARBA" id="ARBA00022692"/>
    </source>
</evidence>
<evidence type="ECO:0000256" key="8">
    <source>
        <dbReference type="ARBA" id="ARBA00023002"/>
    </source>
</evidence>
<feature type="binding site" description="axial binding residue" evidence="11">
    <location>
        <position position="441"/>
    </location>
    <ligand>
        <name>heme</name>
        <dbReference type="ChEBI" id="CHEBI:30413"/>
    </ligand>
    <ligandPart>
        <name>Fe</name>
        <dbReference type="ChEBI" id="CHEBI:18248"/>
    </ligandPart>
</feature>
<dbReference type="InterPro" id="IPR002401">
    <property type="entry name" value="Cyt_P450_E_grp-I"/>
</dbReference>
<comment type="caution">
    <text evidence="14">The sequence shown here is derived from an EMBL/GenBank/DDBJ whole genome shotgun (WGS) entry which is preliminary data.</text>
</comment>
<dbReference type="InterPro" id="IPR036396">
    <property type="entry name" value="Cyt_P450_sf"/>
</dbReference>
<reference evidence="14 15" key="1">
    <citation type="submission" date="2024-11" db="EMBL/GenBank/DDBJ databases">
        <title>Chromosome-level genome assembly of Eucalyptus globulus Labill. provides insights into its genome evolution.</title>
        <authorList>
            <person name="Li X."/>
        </authorList>
    </citation>
    <scope>NUCLEOTIDE SEQUENCE [LARGE SCALE GENOMIC DNA]</scope>
    <source>
        <strain evidence="14">CL2024</strain>
        <tissue evidence="14">Fresh tender leaves</tissue>
    </source>
</reference>
<dbReference type="PROSITE" id="PS00086">
    <property type="entry name" value="CYTOCHROME_P450"/>
    <property type="match status" value="1"/>
</dbReference>
<comment type="subcellular location">
    <subcellularLocation>
        <location evidence="2">Membrane</location>
        <topology evidence="2">Single-pass membrane protein</topology>
    </subcellularLocation>
</comment>